<dbReference type="InterPro" id="IPR028098">
    <property type="entry name" value="Glyco_trans_4-like_N"/>
</dbReference>
<dbReference type="SUPFAM" id="SSF53756">
    <property type="entry name" value="UDP-Glycosyltransferase/glycogen phosphorylase"/>
    <property type="match status" value="1"/>
</dbReference>
<dbReference type="Pfam" id="PF13439">
    <property type="entry name" value="Glyco_transf_4"/>
    <property type="match status" value="1"/>
</dbReference>
<sequence length="397" mass="44945">MNVCFVTPEYFPISGGTGAYVYYLSHSLQKLGHKVHVVARDKQNSERIVNGIQVHYIAGVGNALTRYWKFARSASKKIKELNSQNGIDIIHANLPLVPSFAIPNNSAKAIVCAVHSTWKGEAIVTKRDNPKELNSNEKAMLRFNFMLRSYEKRMMKRSDALIAVSKYTVNELTELYGINEKKIHVIYNGVDVEKFKPRSNRAELRREFGLEEDKKIILFVGRLYHRKGLEILLHSIPSVLKQVSNVKFVISGKGFKQKEASLRNLVKELGIEEHVTFLGYVPDEKLPHLYSTSDIFVLPAIYENFPFAILEAQSTGLPVIATNVGGIPEFLIDNENGFVISPGDSAQLIQRILDLLQNGKLARKMGDHGRRLIEQKLDWRLITGQVIDLYNKLLEIS</sequence>
<accession>A0A0M0BSV3</accession>
<dbReference type="CDD" id="cd03801">
    <property type="entry name" value="GT4_PimA-like"/>
    <property type="match status" value="1"/>
</dbReference>
<name>A0A0M0BSV3_9ARCH</name>
<reference evidence="3 4" key="1">
    <citation type="submission" date="2015-06" db="EMBL/GenBank/DDBJ databases">
        <title>New insights into the roles of widespread benthic archaea in carbon and nitrogen cycling.</title>
        <authorList>
            <person name="Lazar C.S."/>
            <person name="Baker B.J."/>
            <person name="Seitz K.W."/>
            <person name="Hyde A.S."/>
            <person name="Dick G.J."/>
            <person name="Hinrichs K.-U."/>
            <person name="Teske A.P."/>
        </authorList>
    </citation>
    <scope>NUCLEOTIDE SEQUENCE [LARGE SCALE GENOMIC DNA]</scope>
    <source>
        <strain evidence="3">SG8-32-1</strain>
    </source>
</reference>
<organism evidence="3 4">
    <name type="scientific">miscellaneous Crenarchaeota group-1 archaeon SG8-32-1</name>
    <dbReference type="NCBI Taxonomy" id="1685124"/>
    <lineage>
        <taxon>Archaea</taxon>
        <taxon>Candidatus Bathyarchaeota</taxon>
        <taxon>MCG-1</taxon>
    </lineage>
</organism>
<feature type="domain" description="Glycosyltransferase subfamily 4-like N-terminal" evidence="2">
    <location>
        <begin position="15"/>
        <end position="194"/>
    </location>
</feature>
<dbReference type="PANTHER" id="PTHR45947">
    <property type="entry name" value="SULFOQUINOVOSYL TRANSFERASE SQD2"/>
    <property type="match status" value="1"/>
</dbReference>
<dbReference type="AlphaFoldDB" id="A0A0M0BSV3"/>
<protein>
    <recommendedName>
        <fullName evidence="5">Glycosyltransferase family 1 protein</fullName>
    </recommendedName>
</protein>
<dbReference type="Proteomes" id="UP000037237">
    <property type="component" value="Unassembled WGS sequence"/>
</dbReference>
<gene>
    <name evidence="3" type="ORF">AC477_04250</name>
</gene>
<evidence type="ECO:0008006" key="5">
    <source>
        <dbReference type="Google" id="ProtNLM"/>
    </source>
</evidence>
<dbReference type="Gene3D" id="3.40.50.2000">
    <property type="entry name" value="Glycogen Phosphorylase B"/>
    <property type="match status" value="2"/>
</dbReference>
<dbReference type="PANTHER" id="PTHR45947:SF3">
    <property type="entry name" value="SULFOQUINOVOSYL TRANSFERASE SQD2"/>
    <property type="match status" value="1"/>
</dbReference>
<dbReference type="InterPro" id="IPR001296">
    <property type="entry name" value="Glyco_trans_1"/>
</dbReference>
<evidence type="ECO:0000313" key="4">
    <source>
        <dbReference type="Proteomes" id="UP000037237"/>
    </source>
</evidence>
<evidence type="ECO:0000313" key="3">
    <source>
        <dbReference type="EMBL" id="KON31306.1"/>
    </source>
</evidence>
<feature type="domain" description="Glycosyl transferase family 1" evidence="1">
    <location>
        <begin position="201"/>
        <end position="371"/>
    </location>
</feature>
<dbReference type="Pfam" id="PF00534">
    <property type="entry name" value="Glycos_transf_1"/>
    <property type="match status" value="1"/>
</dbReference>
<proteinExistence type="predicted"/>
<evidence type="ECO:0000259" key="1">
    <source>
        <dbReference type="Pfam" id="PF00534"/>
    </source>
</evidence>
<dbReference type="GO" id="GO:0016757">
    <property type="term" value="F:glycosyltransferase activity"/>
    <property type="evidence" value="ECO:0007669"/>
    <property type="project" value="InterPro"/>
</dbReference>
<comment type="caution">
    <text evidence="3">The sequence shown here is derived from an EMBL/GenBank/DDBJ whole genome shotgun (WGS) entry which is preliminary data.</text>
</comment>
<dbReference type="InterPro" id="IPR050194">
    <property type="entry name" value="Glycosyltransferase_grp1"/>
</dbReference>
<dbReference type="EMBL" id="LFWU01000102">
    <property type="protein sequence ID" value="KON31306.1"/>
    <property type="molecule type" value="Genomic_DNA"/>
</dbReference>
<evidence type="ECO:0000259" key="2">
    <source>
        <dbReference type="Pfam" id="PF13439"/>
    </source>
</evidence>